<proteinExistence type="predicted"/>
<accession>A0AAN7UBH0</accession>
<evidence type="ECO:0000313" key="3">
    <source>
        <dbReference type="EMBL" id="KAK5629200.1"/>
    </source>
</evidence>
<feature type="region of interest" description="Disordered" evidence="2">
    <location>
        <begin position="435"/>
        <end position="458"/>
    </location>
</feature>
<name>A0AAN7UBH0_9PEZI</name>
<protein>
    <submittedName>
        <fullName evidence="3">Uncharacterized protein</fullName>
    </submittedName>
</protein>
<evidence type="ECO:0000256" key="1">
    <source>
        <dbReference type="SAM" id="Coils"/>
    </source>
</evidence>
<feature type="compositionally biased region" description="Acidic residues" evidence="2">
    <location>
        <begin position="439"/>
        <end position="458"/>
    </location>
</feature>
<keyword evidence="1" id="KW-0175">Coiled coil</keyword>
<organism evidence="3 4">
    <name type="scientific">Xylaria bambusicola</name>
    <dbReference type="NCBI Taxonomy" id="326684"/>
    <lineage>
        <taxon>Eukaryota</taxon>
        <taxon>Fungi</taxon>
        <taxon>Dikarya</taxon>
        <taxon>Ascomycota</taxon>
        <taxon>Pezizomycotina</taxon>
        <taxon>Sordariomycetes</taxon>
        <taxon>Xylariomycetidae</taxon>
        <taxon>Xylariales</taxon>
        <taxon>Xylariaceae</taxon>
        <taxon>Xylaria</taxon>
    </lineage>
</organism>
<comment type="caution">
    <text evidence="3">The sequence shown here is derived from an EMBL/GenBank/DDBJ whole genome shotgun (WGS) entry which is preliminary data.</text>
</comment>
<evidence type="ECO:0000313" key="4">
    <source>
        <dbReference type="Proteomes" id="UP001305414"/>
    </source>
</evidence>
<keyword evidence="4" id="KW-1185">Reference proteome</keyword>
<gene>
    <name evidence="3" type="ORF">RRF57_004915</name>
</gene>
<sequence>MDPTVVQSAERPVLSNERCDLVKMLDDGASMDEIFEKLINGPLVKCIVNEKWFTDDKDIMNELFLSISRGLLRCLLVNNLGPDLWDKALRSRRNWENNIYDIDGPGAYVMFTFVRDRGGKWLSKREIRELISLLDMYRDAIKIWERRNDSDIYGTSQLIDGQKDVLKMAMKIDDAVRSVAQYPSQSDDEIGRFEPRFKSSTAKDLTGYINAMIDMLRRRCLSGVDRDIYQCQSPLMVGNAGDMARRTSNHMSGNSFHQSPKLWGLMLSCLAVMKINVETQAVPLFRAWTDGNQVNVAEVLATVLAGSMVSVAGLNVKQPGTRFEEGRTSQNAYENGKFHVFAAKPWLNENLELCIARQPHNVGMAKEIKAAEEKLEVLQREESDLKEEIRAAREERHMAREEFNSCFDSLQKMVGEGRRELKELVVKDSVDGSSVVVETSDEASTGEEVEEVAEDTSE</sequence>
<dbReference type="AlphaFoldDB" id="A0AAN7UBH0"/>
<feature type="coiled-coil region" evidence="1">
    <location>
        <begin position="361"/>
        <end position="402"/>
    </location>
</feature>
<reference evidence="3 4" key="1">
    <citation type="submission" date="2023-10" db="EMBL/GenBank/DDBJ databases">
        <title>Draft genome sequence of Xylaria bambusicola isolate GMP-LS, the root and basal stem rot pathogen of sugarcane in Indonesia.</title>
        <authorList>
            <person name="Selvaraj P."/>
            <person name="Muralishankar V."/>
            <person name="Muruganantham S."/>
            <person name="Sp S."/>
            <person name="Haryani S."/>
            <person name="Lau K.J.X."/>
            <person name="Naqvi N.I."/>
        </authorList>
    </citation>
    <scope>NUCLEOTIDE SEQUENCE [LARGE SCALE GENOMIC DNA]</scope>
    <source>
        <strain evidence="3">GMP-LS</strain>
    </source>
</reference>
<dbReference type="Proteomes" id="UP001305414">
    <property type="component" value="Unassembled WGS sequence"/>
</dbReference>
<evidence type="ECO:0000256" key="2">
    <source>
        <dbReference type="SAM" id="MobiDB-lite"/>
    </source>
</evidence>
<dbReference type="EMBL" id="JAWHQM010000010">
    <property type="protein sequence ID" value="KAK5629200.1"/>
    <property type="molecule type" value="Genomic_DNA"/>
</dbReference>